<proteinExistence type="predicted"/>
<dbReference type="EMBL" id="VSRR010002391">
    <property type="protein sequence ID" value="MPC31216.1"/>
    <property type="molecule type" value="Genomic_DNA"/>
</dbReference>
<name>A0A5B7EDB4_PORTR</name>
<keyword evidence="3" id="KW-1185">Reference proteome</keyword>
<evidence type="ECO:0000313" key="3">
    <source>
        <dbReference type="Proteomes" id="UP000324222"/>
    </source>
</evidence>
<sequence length="78" mass="8623">MAESLLFRVTSSRSVHEGPCGGQATRERRRLDTKMFVGSVRAAGDNQHCFPVFYSSGDTHSRFVSTLCPTRTPSEVTD</sequence>
<dbReference type="AlphaFoldDB" id="A0A5B7EDB4"/>
<evidence type="ECO:0000313" key="2">
    <source>
        <dbReference type="EMBL" id="MPC31216.1"/>
    </source>
</evidence>
<evidence type="ECO:0000256" key="1">
    <source>
        <dbReference type="SAM" id="MobiDB-lite"/>
    </source>
</evidence>
<feature type="region of interest" description="Disordered" evidence="1">
    <location>
        <begin position="1"/>
        <end position="26"/>
    </location>
</feature>
<organism evidence="2 3">
    <name type="scientific">Portunus trituberculatus</name>
    <name type="common">Swimming crab</name>
    <name type="synonym">Neptunus trituberculatus</name>
    <dbReference type="NCBI Taxonomy" id="210409"/>
    <lineage>
        <taxon>Eukaryota</taxon>
        <taxon>Metazoa</taxon>
        <taxon>Ecdysozoa</taxon>
        <taxon>Arthropoda</taxon>
        <taxon>Crustacea</taxon>
        <taxon>Multicrustacea</taxon>
        <taxon>Malacostraca</taxon>
        <taxon>Eumalacostraca</taxon>
        <taxon>Eucarida</taxon>
        <taxon>Decapoda</taxon>
        <taxon>Pleocyemata</taxon>
        <taxon>Brachyura</taxon>
        <taxon>Eubrachyura</taxon>
        <taxon>Portunoidea</taxon>
        <taxon>Portunidae</taxon>
        <taxon>Portuninae</taxon>
        <taxon>Portunus</taxon>
    </lineage>
</organism>
<protein>
    <submittedName>
        <fullName evidence="2">Uncharacterized protein</fullName>
    </submittedName>
</protein>
<comment type="caution">
    <text evidence="2">The sequence shown here is derived from an EMBL/GenBank/DDBJ whole genome shotgun (WGS) entry which is preliminary data.</text>
</comment>
<reference evidence="2 3" key="1">
    <citation type="submission" date="2019-05" db="EMBL/GenBank/DDBJ databases">
        <title>Another draft genome of Portunus trituberculatus and its Hox gene families provides insights of decapod evolution.</title>
        <authorList>
            <person name="Jeong J.-H."/>
            <person name="Song I."/>
            <person name="Kim S."/>
            <person name="Choi T."/>
            <person name="Kim D."/>
            <person name="Ryu S."/>
            <person name="Kim W."/>
        </authorList>
    </citation>
    <scope>NUCLEOTIDE SEQUENCE [LARGE SCALE GENOMIC DNA]</scope>
    <source>
        <tissue evidence="2">Muscle</tissue>
    </source>
</reference>
<gene>
    <name evidence="2" type="ORF">E2C01_024499</name>
</gene>
<accession>A0A5B7EDB4</accession>
<dbReference type="Proteomes" id="UP000324222">
    <property type="component" value="Unassembled WGS sequence"/>
</dbReference>